<name>A0A7S1ANP8_NOCSC</name>
<evidence type="ECO:0000256" key="1">
    <source>
        <dbReference type="RuleBase" id="RU003682"/>
    </source>
</evidence>
<proteinExistence type="inferred from homology"/>
<organism evidence="3">
    <name type="scientific">Noctiluca scintillans</name>
    <name type="common">Sea sparkle</name>
    <name type="synonym">Red tide dinoflagellate</name>
    <dbReference type="NCBI Taxonomy" id="2966"/>
    <lineage>
        <taxon>Eukaryota</taxon>
        <taxon>Sar</taxon>
        <taxon>Alveolata</taxon>
        <taxon>Dinophyceae</taxon>
        <taxon>Noctilucales</taxon>
        <taxon>Noctilucaceae</taxon>
        <taxon>Noctiluca</taxon>
    </lineage>
</organism>
<dbReference type="InterPro" id="IPR044861">
    <property type="entry name" value="IPNS-like_FE2OG_OXY"/>
</dbReference>
<dbReference type="PANTHER" id="PTHR47990">
    <property type="entry name" value="2-OXOGLUTARATE (2OG) AND FE(II)-DEPENDENT OXYGENASE SUPERFAMILY PROTEIN-RELATED"/>
    <property type="match status" value="1"/>
</dbReference>
<keyword evidence="1" id="KW-0408">Iron</keyword>
<dbReference type="Gene3D" id="2.60.120.330">
    <property type="entry name" value="B-lactam Antibiotic, Isopenicillin N Synthase, Chain"/>
    <property type="match status" value="1"/>
</dbReference>
<evidence type="ECO:0000313" key="3">
    <source>
        <dbReference type="EMBL" id="CAD8860375.1"/>
    </source>
</evidence>
<keyword evidence="1" id="KW-0479">Metal-binding</keyword>
<dbReference type="PRINTS" id="PR00682">
    <property type="entry name" value="IPNSYNTHASE"/>
</dbReference>
<feature type="domain" description="Fe2OG dioxygenase" evidence="2">
    <location>
        <begin position="190"/>
        <end position="301"/>
    </location>
</feature>
<dbReference type="GO" id="GO:0016491">
    <property type="term" value="F:oxidoreductase activity"/>
    <property type="evidence" value="ECO:0007669"/>
    <property type="project" value="UniProtKB-KW"/>
</dbReference>
<dbReference type="InterPro" id="IPR027443">
    <property type="entry name" value="IPNS-like_sf"/>
</dbReference>
<protein>
    <recommendedName>
        <fullName evidence="2">Fe2OG dioxygenase domain-containing protein</fullName>
    </recommendedName>
</protein>
<reference evidence="3" key="1">
    <citation type="submission" date="2021-01" db="EMBL/GenBank/DDBJ databases">
        <authorList>
            <person name="Corre E."/>
            <person name="Pelletier E."/>
            <person name="Niang G."/>
            <person name="Scheremetjew M."/>
            <person name="Finn R."/>
            <person name="Kale V."/>
            <person name="Holt S."/>
            <person name="Cochrane G."/>
            <person name="Meng A."/>
            <person name="Brown T."/>
            <person name="Cohen L."/>
        </authorList>
    </citation>
    <scope>NUCLEOTIDE SEQUENCE</scope>
</reference>
<comment type="similarity">
    <text evidence="1">Belongs to the iron/ascorbate-dependent oxidoreductase family.</text>
</comment>
<dbReference type="AlphaFoldDB" id="A0A7S1ANP8"/>
<sequence length="354" mass="39248">MSGVVPIIDVGPLGSSDAAARQEVARQIVGACEDIGFFVMVNHGIEQTVIDEVVESTLGFFNLPVSQKEKLISDDQATYPYGYARYGAENLAKGKELEKSEEEIACVENSERGNQGKETSAGDLREMFNLGPWSPESGLPPRRWPSEPAHFTSSWEVYYEDMVRLGDKLLDAFALGLGLQEDWFRTFTNRHISVLRANNYPSLEGVEPPPGAIRCSAHTDYGTITILRPGGPGLEVRKDVDGHAWHEVPFVEGAFVVNLGDLMRRWTNDRWVSTLHRVVNPPVSHAAEWGQRLSLAFFQNLNKDALVEPIPSCVSEEYPALYDPVIAGEFLMLKHLASMGEADPDAHLKKKKAL</sequence>
<accession>A0A7S1ANP8</accession>
<dbReference type="InterPro" id="IPR050231">
    <property type="entry name" value="Iron_ascorbate_oxido_reductase"/>
</dbReference>
<gene>
    <name evidence="3" type="ORF">NSCI0253_LOCUS34729</name>
</gene>
<dbReference type="EMBL" id="HBFQ01048601">
    <property type="protein sequence ID" value="CAD8860375.1"/>
    <property type="molecule type" value="Transcribed_RNA"/>
</dbReference>
<dbReference type="InterPro" id="IPR005123">
    <property type="entry name" value="Oxoglu/Fe-dep_dioxygenase_dom"/>
</dbReference>
<dbReference type="Pfam" id="PF14226">
    <property type="entry name" value="DIOX_N"/>
    <property type="match status" value="1"/>
</dbReference>
<dbReference type="Pfam" id="PF03171">
    <property type="entry name" value="2OG-FeII_Oxy"/>
    <property type="match status" value="1"/>
</dbReference>
<dbReference type="InterPro" id="IPR026992">
    <property type="entry name" value="DIOX_N"/>
</dbReference>
<evidence type="ECO:0000259" key="2">
    <source>
        <dbReference type="PROSITE" id="PS51471"/>
    </source>
</evidence>
<dbReference type="SUPFAM" id="SSF51197">
    <property type="entry name" value="Clavaminate synthase-like"/>
    <property type="match status" value="1"/>
</dbReference>
<keyword evidence="1" id="KW-0560">Oxidoreductase</keyword>
<dbReference type="GO" id="GO:0046872">
    <property type="term" value="F:metal ion binding"/>
    <property type="evidence" value="ECO:0007669"/>
    <property type="project" value="UniProtKB-KW"/>
</dbReference>
<dbReference type="PROSITE" id="PS51471">
    <property type="entry name" value="FE2OG_OXY"/>
    <property type="match status" value="1"/>
</dbReference>